<evidence type="ECO:0000256" key="1">
    <source>
        <dbReference type="SAM" id="SignalP"/>
    </source>
</evidence>
<dbReference type="Pfam" id="PF14289">
    <property type="entry name" value="DUF4369"/>
    <property type="match status" value="1"/>
</dbReference>
<organism evidence="3 4">
    <name type="scientific">Lutibacter agarilyticus</name>
    <dbReference type="NCBI Taxonomy" id="1109740"/>
    <lineage>
        <taxon>Bacteria</taxon>
        <taxon>Pseudomonadati</taxon>
        <taxon>Bacteroidota</taxon>
        <taxon>Flavobacteriia</taxon>
        <taxon>Flavobacteriales</taxon>
        <taxon>Flavobacteriaceae</taxon>
        <taxon>Lutibacter</taxon>
    </lineage>
</organism>
<dbReference type="PROSITE" id="PS51257">
    <property type="entry name" value="PROKAR_LIPOPROTEIN"/>
    <property type="match status" value="1"/>
</dbReference>
<proteinExistence type="predicted"/>
<keyword evidence="4" id="KW-1185">Reference proteome</keyword>
<dbReference type="AlphaFoldDB" id="A0A238WV91"/>
<evidence type="ECO:0000259" key="2">
    <source>
        <dbReference type="Pfam" id="PF14289"/>
    </source>
</evidence>
<dbReference type="RefSeq" id="WP_089381193.1">
    <property type="nucleotide sequence ID" value="NZ_FZNT01000004.1"/>
</dbReference>
<dbReference type="EMBL" id="FZNT01000004">
    <property type="protein sequence ID" value="SNR50467.1"/>
    <property type="molecule type" value="Genomic_DNA"/>
</dbReference>
<feature type="domain" description="DUF4369" evidence="2">
    <location>
        <begin position="37"/>
        <end position="126"/>
    </location>
</feature>
<evidence type="ECO:0000313" key="3">
    <source>
        <dbReference type="EMBL" id="SNR50467.1"/>
    </source>
</evidence>
<dbReference type="InterPro" id="IPR025380">
    <property type="entry name" value="DUF4369"/>
</dbReference>
<name>A0A238WV91_9FLAO</name>
<feature type="signal peptide" evidence="1">
    <location>
        <begin position="1"/>
        <end position="19"/>
    </location>
</feature>
<dbReference type="OrthoDB" id="1438694at2"/>
<protein>
    <recommendedName>
        <fullName evidence="2">DUF4369 domain-containing protein</fullName>
    </recommendedName>
</protein>
<sequence length="238" mass="27455">MKKIILVFCSFLFIFFSCTTPKKKSIKEDNPTVINKFVLNGTLHTNISDKVYLNKILENTLYPVDSSTIINNQFIFEGVVEYPERFALTFNNYATPVIFILENTNFQIELKPTQLQEPTLINSPLNYKLNAYKTHSKNIFKKIDYLFPQFQKARLENDADELAEIGKKMQLIEKEFSDFSFQFIQNNQSSYVSGMILRDQLKASTVDTLKIINAYHTLSLKVKNAPDATIVAESLKLH</sequence>
<dbReference type="Proteomes" id="UP000198384">
    <property type="component" value="Unassembled WGS sequence"/>
</dbReference>
<evidence type="ECO:0000313" key="4">
    <source>
        <dbReference type="Proteomes" id="UP000198384"/>
    </source>
</evidence>
<reference evidence="3 4" key="1">
    <citation type="submission" date="2017-06" db="EMBL/GenBank/DDBJ databases">
        <authorList>
            <person name="Kim H.J."/>
            <person name="Triplett B.A."/>
        </authorList>
    </citation>
    <scope>NUCLEOTIDE SEQUENCE [LARGE SCALE GENOMIC DNA]</scope>
    <source>
        <strain evidence="3 4">DSM 29150</strain>
    </source>
</reference>
<gene>
    <name evidence="3" type="ORF">SAMN06265371_10474</name>
</gene>
<keyword evidence="1" id="KW-0732">Signal</keyword>
<accession>A0A238WV91</accession>
<feature type="chain" id="PRO_5013167392" description="DUF4369 domain-containing protein" evidence="1">
    <location>
        <begin position="20"/>
        <end position="238"/>
    </location>
</feature>